<evidence type="ECO:0000313" key="2">
    <source>
        <dbReference type="EMBL" id="KAK4827181.1"/>
    </source>
</evidence>
<dbReference type="EMBL" id="JAUNZN010000002">
    <property type="protein sequence ID" value="KAK4827181.1"/>
    <property type="molecule type" value="Genomic_DNA"/>
</dbReference>
<feature type="compositionally biased region" description="Basic and acidic residues" evidence="1">
    <location>
        <begin position="162"/>
        <end position="173"/>
    </location>
</feature>
<proteinExistence type="predicted"/>
<keyword evidence="3" id="KW-1185">Reference proteome</keyword>
<evidence type="ECO:0008006" key="4">
    <source>
        <dbReference type="Google" id="ProtNLM"/>
    </source>
</evidence>
<accession>A0AAN7PRE0</accession>
<feature type="region of interest" description="Disordered" evidence="1">
    <location>
        <begin position="78"/>
        <end position="214"/>
    </location>
</feature>
<feature type="region of interest" description="Disordered" evidence="1">
    <location>
        <begin position="494"/>
        <end position="543"/>
    </location>
</feature>
<evidence type="ECO:0000313" key="3">
    <source>
        <dbReference type="Proteomes" id="UP001333110"/>
    </source>
</evidence>
<organism evidence="2 3">
    <name type="scientific">Mycteria americana</name>
    <name type="common">Wood stork</name>
    <dbReference type="NCBI Taxonomy" id="33587"/>
    <lineage>
        <taxon>Eukaryota</taxon>
        <taxon>Metazoa</taxon>
        <taxon>Chordata</taxon>
        <taxon>Craniata</taxon>
        <taxon>Vertebrata</taxon>
        <taxon>Euteleostomi</taxon>
        <taxon>Archelosauria</taxon>
        <taxon>Archosauria</taxon>
        <taxon>Dinosauria</taxon>
        <taxon>Saurischia</taxon>
        <taxon>Theropoda</taxon>
        <taxon>Coelurosauria</taxon>
        <taxon>Aves</taxon>
        <taxon>Neognathae</taxon>
        <taxon>Neoaves</taxon>
        <taxon>Aequornithes</taxon>
        <taxon>Ciconiiformes</taxon>
        <taxon>Ciconiidae</taxon>
        <taxon>Mycteria</taxon>
    </lineage>
</organism>
<sequence>MDCHPHPPLTGLPAPGPHTCCTEAPGEARVLSVIKLRKDAQLINSTKASSTLLGNLVIRYSGTEFCGKHVHKKLGEDTARTADPNWPKGYSIPYDVMPNKDKDKEKRREEKRREEKRREEKRREEKRREEKRREEKRREEKRREEKRREEKRREKKQKKKRNGTERNGKERKGKERKGKERKGKERKGKERKGKERKGKERKGKERKGKERKEFGKIPRMLNLGNYRPVSPTLIPGKVMEQILFKATSKRVKDKEMIRSSHCGFMKGKSCLNSLVASYNEITSLVDKGRAVGVVYLEFCKFFNIVSHEVFTDKLMRYELDKWTHRWTENWLNCQVQIFVISAQLSGVQSDGVQSLVEYPRGLYWGEYCSKPSLLTWTMGQNAPSANDAKLGGASDTPYRCAIIQRDLNRLEKWADRNFISFNKGKCLVLHLNKLESSLAERDLVVLVDKLNTMQQCGFVAKKANSILGCIRKTIASRSREVILTLCLALTVPHGLSSPQGGESRSSPDRRGGQCHPDQAHDQASQAPNPAPQGTPGPGTSTSDGKNHIYYVIVSVLSELIGPMLPPSSAQSILTRHRSRTGAAAAGQEPGAALGDLALGLAHLVGVQCHCAHWGGEGTAPLACRLLPAHLAYADLNSYKAYKLSFTSSFPTPLTPLAPSSTG</sequence>
<dbReference type="Proteomes" id="UP001333110">
    <property type="component" value="Unassembled WGS sequence"/>
</dbReference>
<comment type="caution">
    <text evidence="2">The sequence shown here is derived from an EMBL/GenBank/DDBJ whole genome shotgun (WGS) entry which is preliminary data.</text>
</comment>
<feature type="compositionally biased region" description="Basic residues" evidence="1">
    <location>
        <begin position="174"/>
        <end position="206"/>
    </location>
</feature>
<dbReference type="PANTHER" id="PTHR33332">
    <property type="entry name" value="REVERSE TRANSCRIPTASE DOMAIN-CONTAINING PROTEIN"/>
    <property type="match status" value="1"/>
</dbReference>
<reference evidence="2 3" key="1">
    <citation type="journal article" date="2023" name="J. Hered.">
        <title>Chromosome-level genome of the wood stork (Mycteria americana) provides insight into avian chromosome evolution.</title>
        <authorList>
            <person name="Flamio R. Jr."/>
            <person name="Ramstad K.M."/>
        </authorList>
    </citation>
    <scope>NUCLEOTIDE SEQUENCE [LARGE SCALE GENOMIC DNA]</scope>
    <source>
        <strain evidence="2">JAX WOST 10</strain>
    </source>
</reference>
<dbReference type="AlphaFoldDB" id="A0AAN7PRE0"/>
<evidence type="ECO:0000256" key="1">
    <source>
        <dbReference type="SAM" id="MobiDB-lite"/>
    </source>
</evidence>
<protein>
    <recommendedName>
        <fullName evidence="4">Reverse transcriptase domain-containing protein</fullName>
    </recommendedName>
</protein>
<name>A0AAN7PRE0_MYCAM</name>
<feature type="compositionally biased region" description="Basic and acidic residues" evidence="1">
    <location>
        <begin position="98"/>
        <end position="152"/>
    </location>
</feature>
<gene>
    <name evidence="2" type="ORF">QYF61_015143</name>
</gene>